<evidence type="ECO:0000256" key="6">
    <source>
        <dbReference type="SAM" id="MobiDB-lite"/>
    </source>
</evidence>
<dbReference type="GO" id="GO:0046982">
    <property type="term" value="F:protein heterodimerization activity"/>
    <property type="evidence" value="ECO:0007669"/>
    <property type="project" value="UniProtKB-ARBA"/>
</dbReference>
<dbReference type="EMBL" id="JACGWL010000012">
    <property type="protein sequence ID" value="KAK4390723.1"/>
    <property type="molecule type" value="Genomic_DNA"/>
</dbReference>
<comment type="subcellular location">
    <subcellularLocation>
        <location evidence="1">Nucleus</location>
    </subcellularLocation>
</comment>
<dbReference type="SMART" id="SM00338">
    <property type="entry name" value="BRLZ"/>
    <property type="match status" value="1"/>
</dbReference>
<dbReference type="FunFam" id="1.20.5.170:FF:000020">
    <property type="entry name" value="BZIP transcription factor"/>
    <property type="match status" value="1"/>
</dbReference>
<evidence type="ECO:0000256" key="4">
    <source>
        <dbReference type="ARBA" id="ARBA00023163"/>
    </source>
</evidence>
<dbReference type="CDD" id="cd14702">
    <property type="entry name" value="bZIP_plant_GBF1"/>
    <property type="match status" value="1"/>
</dbReference>
<sequence>MASSSGNSSSGSPTIQNSGSEEDLRNLMDQRKRKRMQSNRESARRSRLRKQKHLDDLMAQVDQLKKENGQILSSINVTTQHYVNVEAENSVLRAQMMELTQRLQSLNEILNYINSSTATASAAVGSGSCMFEAEEFQHQGFGDSVLNNPWNNMMGLTQHPIMASAELFDY</sequence>
<evidence type="ECO:0000256" key="5">
    <source>
        <dbReference type="ARBA" id="ARBA00023242"/>
    </source>
</evidence>
<dbReference type="GO" id="GO:0045893">
    <property type="term" value="P:positive regulation of DNA-templated transcription"/>
    <property type="evidence" value="ECO:0007669"/>
    <property type="project" value="TreeGrafter"/>
</dbReference>
<dbReference type="SUPFAM" id="SSF57959">
    <property type="entry name" value="Leucine zipper domain"/>
    <property type="match status" value="1"/>
</dbReference>
<organism evidence="8 9">
    <name type="scientific">Sesamum angolense</name>
    <dbReference type="NCBI Taxonomy" id="2727404"/>
    <lineage>
        <taxon>Eukaryota</taxon>
        <taxon>Viridiplantae</taxon>
        <taxon>Streptophyta</taxon>
        <taxon>Embryophyta</taxon>
        <taxon>Tracheophyta</taxon>
        <taxon>Spermatophyta</taxon>
        <taxon>Magnoliopsida</taxon>
        <taxon>eudicotyledons</taxon>
        <taxon>Gunneridae</taxon>
        <taxon>Pentapetalae</taxon>
        <taxon>asterids</taxon>
        <taxon>lamiids</taxon>
        <taxon>Lamiales</taxon>
        <taxon>Pedaliaceae</taxon>
        <taxon>Sesamum</taxon>
    </lineage>
</organism>
<reference evidence="8" key="1">
    <citation type="submission" date="2020-06" db="EMBL/GenBank/DDBJ databases">
        <authorList>
            <person name="Li T."/>
            <person name="Hu X."/>
            <person name="Zhang T."/>
            <person name="Song X."/>
            <person name="Zhang H."/>
            <person name="Dai N."/>
            <person name="Sheng W."/>
            <person name="Hou X."/>
            <person name="Wei L."/>
        </authorList>
    </citation>
    <scope>NUCLEOTIDE SEQUENCE</scope>
    <source>
        <strain evidence="8">K16</strain>
        <tissue evidence="8">Leaf</tissue>
    </source>
</reference>
<evidence type="ECO:0000256" key="1">
    <source>
        <dbReference type="ARBA" id="ARBA00004123"/>
    </source>
</evidence>
<evidence type="ECO:0000256" key="2">
    <source>
        <dbReference type="ARBA" id="ARBA00023015"/>
    </source>
</evidence>
<dbReference type="GO" id="GO:0005634">
    <property type="term" value="C:nucleus"/>
    <property type="evidence" value="ECO:0007669"/>
    <property type="project" value="UniProtKB-SubCell"/>
</dbReference>
<name>A0AAE2BMF5_9LAMI</name>
<feature type="domain" description="BZIP" evidence="7">
    <location>
        <begin position="29"/>
        <end position="92"/>
    </location>
</feature>
<dbReference type="Pfam" id="PF00170">
    <property type="entry name" value="bZIP_1"/>
    <property type="match status" value="1"/>
</dbReference>
<evidence type="ECO:0000256" key="3">
    <source>
        <dbReference type="ARBA" id="ARBA00023125"/>
    </source>
</evidence>
<dbReference type="GO" id="GO:0000976">
    <property type="term" value="F:transcription cis-regulatory region binding"/>
    <property type="evidence" value="ECO:0007669"/>
    <property type="project" value="TreeGrafter"/>
</dbReference>
<keyword evidence="5" id="KW-0539">Nucleus</keyword>
<dbReference type="InterPro" id="IPR004827">
    <property type="entry name" value="bZIP"/>
</dbReference>
<dbReference type="Gene3D" id="1.20.5.170">
    <property type="match status" value="1"/>
</dbReference>
<evidence type="ECO:0000259" key="7">
    <source>
        <dbReference type="PROSITE" id="PS50217"/>
    </source>
</evidence>
<dbReference type="InterPro" id="IPR045314">
    <property type="entry name" value="bZIP_plant_GBF1"/>
</dbReference>
<feature type="region of interest" description="Disordered" evidence="6">
    <location>
        <begin position="1"/>
        <end position="52"/>
    </location>
</feature>
<dbReference type="PANTHER" id="PTHR45764">
    <property type="entry name" value="BZIP TRANSCRIPTION FACTOR 44"/>
    <property type="match status" value="1"/>
</dbReference>
<accession>A0AAE2BMF5</accession>
<reference evidence="8" key="2">
    <citation type="journal article" date="2024" name="Plant">
        <title>Genomic evolution and insights into agronomic trait innovations of Sesamum species.</title>
        <authorList>
            <person name="Miao H."/>
            <person name="Wang L."/>
            <person name="Qu L."/>
            <person name="Liu H."/>
            <person name="Sun Y."/>
            <person name="Le M."/>
            <person name="Wang Q."/>
            <person name="Wei S."/>
            <person name="Zheng Y."/>
            <person name="Lin W."/>
            <person name="Duan Y."/>
            <person name="Cao H."/>
            <person name="Xiong S."/>
            <person name="Wang X."/>
            <person name="Wei L."/>
            <person name="Li C."/>
            <person name="Ma Q."/>
            <person name="Ju M."/>
            <person name="Zhao R."/>
            <person name="Li G."/>
            <person name="Mu C."/>
            <person name="Tian Q."/>
            <person name="Mei H."/>
            <person name="Zhang T."/>
            <person name="Gao T."/>
            <person name="Zhang H."/>
        </authorList>
    </citation>
    <scope>NUCLEOTIDE SEQUENCE</scope>
    <source>
        <strain evidence="8">K16</strain>
    </source>
</reference>
<dbReference type="PROSITE" id="PS00036">
    <property type="entry name" value="BZIP_BASIC"/>
    <property type="match status" value="1"/>
</dbReference>
<gene>
    <name evidence="8" type="ORF">Sango_2135600</name>
</gene>
<keyword evidence="4" id="KW-0804">Transcription</keyword>
<proteinExistence type="predicted"/>
<dbReference type="AlphaFoldDB" id="A0AAE2BMF5"/>
<dbReference type="InterPro" id="IPR046347">
    <property type="entry name" value="bZIP_sf"/>
</dbReference>
<evidence type="ECO:0000313" key="8">
    <source>
        <dbReference type="EMBL" id="KAK4390723.1"/>
    </source>
</evidence>
<comment type="caution">
    <text evidence="8">The sequence shown here is derived from an EMBL/GenBank/DDBJ whole genome shotgun (WGS) entry which is preliminary data.</text>
</comment>
<protein>
    <submittedName>
        <fullName evidence="8">BZIP transcription factor 44</fullName>
    </submittedName>
</protein>
<keyword evidence="2" id="KW-0805">Transcription regulation</keyword>
<dbReference type="PANTHER" id="PTHR45764:SF38">
    <property type="entry name" value="BZIP TRANSCRIPTION FACTOR 44"/>
    <property type="match status" value="1"/>
</dbReference>
<dbReference type="PROSITE" id="PS50217">
    <property type="entry name" value="BZIP"/>
    <property type="match status" value="1"/>
</dbReference>
<dbReference type="Proteomes" id="UP001289374">
    <property type="component" value="Unassembled WGS sequence"/>
</dbReference>
<keyword evidence="3" id="KW-0238">DNA-binding</keyword>
<dbReference type="GO" id="GO:0003700">
    <property type="term" value="F:DNA-binding transcription factor activity"/>
    <property type="evidence" value="ECO:0007669"/>
    <property type="project" value="InterPro"/>
</dbReference>
<keyword evidence="9" id="KW-1185">Reference proteome</keyword>
<evidence type="ECO:0000313" key="9">
    <source>
        <dbReference type="Proteomes" id="UP001289374"/>
    </source>
</evidence>
<feature type="compositionally biased region" description="Low complexity" evidence="6">
    <location>
        <begin position="1"/>
        <end position="12"/>
    </location>
</feature>